<evidence type="ECO:0008006" key="3">
    <source>
        <dbReference type="Google" id="ProtNLM"/>
    </source>
</evidence>
<dbReference type="Proteomes" id="UP000494165">
    <property type="component" value="Unassembled WGS sequence"/>
</dbReference>
<name>A0A8S1E175_9INSE</name>
<sequence length="548" mass="62934">MATNDEIRLKLTVSKMNIHRSTKLQTIAAQSIVRNIDSFLDPQYSETRNLMLLPIGLRNIALQQWLMRQFAELRKPLKRPLSLNDRIAILENKMKFFQSLVSCHTLEVDLTPIIKDNCCIMVSEPLLLEYLNLIGAKATNLKVLILSETYQGDPWGLNRMLCNAIDLKAMCKNLKSLTHLYTRLHFDPSFDESNDQPSSKEIHLHFPEVTHLEIPYCDTGDFFIPNLLPKFPRIEKLSIPYFASVDTMIRYLDAYGHDLNSLRINRISDQIKLSWILDRCPKLQNLYLQSSIDMLPVDYSRPDIHSFSTGLKEFDLCYLRHGIDYHEPSLLDILSVPTLESVTLHMKCENFHLEDIEKYLLKATHTTVSGSAAFRKMTIWTHVHDEEDFASLSNDLDFVPVESDLIFARIRQHGRYLPGYVSLETGVGRFIHGNEVIRAENFQYDLMLDTTDREWLGVETSVTTALPSLSMPVDPYDEDGFLYFGAVITEGAGQPRFHFGQVREDRILYFSTGNSSEIYLKAVVYLQQHAQHGIMEHSPLLSLAGRMA</sequence>
<gene>
    <name evidence="1" type="ORF">CLODIP_2_CD05423</name>
</gene>
<organism evidence="1 2">
    <name type="scientific">Cloeon dipterum</name>
    <dbReference type="NCBI Taxonomy" id="197152"/>
    <lineage>
        <taxon>Eukaryota</taxon>
        <taxon>Metazoa</taxon>
        <taxon>Ecdysozoa</taxon>
        <taxon>Arthropoda</taxon>
        <taxon>Hexapoda</taxon>
        <taxon>Insecta</taxon>
        <taxon>Pterygota</taxon>
        <taxon>Palaeoptera</taxon>
        <taxon>Ephemeroptera</taxon>
        <taxon>Pisciforma</taxon>
        <taxon>Baetidae</taxon>
        <taxon>Cloeon</taxon>
    </lineage>
</organism>
<keyword evidence="2" id="KW-1185">Reference proteome</keyword>
<dbReference type="SUPFAM" id="SSF52047">
    <property type="entry name" value="RNI-like"/>
    <property type="match status" value="1"/>
</dbReference>
<comment type="caution">
    <text evidence="1">The sequence shown here is derived from an EMBL/GenBank/DDBJ whole genome shotgun (WGS) entry which is preliminary data.</text>
</comment>
<reference evidence="1 2" key="1">
    <citation type="submission" date="2020-04" db="EMBL/GenBank/DDBJ databases">
        <authorList>
            <person name="Alioto T."/>
            <person name="Alioto T."/>
            <person name="Gomez Garrido J."/>
        </authorList>
    </citation>
    <scope>NUCLEOTIDE SEQUENCE [LARGE SCALE GENOMIC DNA]</scope>
</reference>
<dbReference type="InterPro" id="IPR032675">
    <property type="entry name" value="LRR_dom_sf"/>
</dbReference>
<accession>A0A8S1E175</accession>
<proteinExistence type="predicted"/>
<dbReference type="EMBL" id="CADEPI010000436">
    <property type="protein sequence ID" value="CAB3385865.1"/>
    <property type="molecule type" value="Genomic_DNA"/>
</dbReference>
<protein>
    <recommendedName>
        <fullName evidence="3">F-box domain-containing protein</fullName>
    </recommendedName>
</protein>
<dbReference type="Gene3D" id="3.80.10.10">
    <property type="entry name" value="Ribonuclease Inhibitor"/>
    <property type="match status" value="1"/>
</dbReference>
<evidence type="ECO:0000313" key="2">
    <source>
        <dbReference type="Proteomes" id="UP000494165"/>
    </source>
</evidence>
<evidence type="ECO:0000313" key="1">
    <source>
        <dbReference type="EMBL" id="CAB3385865.1"/>
    </source>
</evidence>
<dbReference type="AlphaFoldDB" id="A0A8S1E175"/>